<dbReference type="AlphaFoldDB" id="A0A375HE34"/>
<proteinExistence type="predicted"/>
<geneLocation type="plasmid" evidence="2">
    <name>I</name>
</geneLocation>
<reference evidence="2" key="1">
    <citation type="submission" date="2018-01" db="EMBL/GenBank/DDBJ databases">
        <authorList>
            <person name="Gaut B.S."/>
            <person name="Morton B.R."/>
            <person name="Clegg M.T."/>
            <person name="Duvall M.R."/>
        </authorList>
    </citation>
    <scope>NUCLEOTIDE SEQUENCE</scope>
    <source>
        <strain evidence="2">Cupriavidus taiwanensis STM 8555</strain>
    </source>
</reference>
<evidence type="ECO:0000256" key="1">
    <source>
        <dbReference type="SAM" id="Phobius"/>
    </source>
</evidence>
<sequence length="74" mass="7968">MFTVIVFVVAAIAAIAGVAGVAALFRARRARPVCFGWRFGWCVARCVASQRGGPLALRRRRSALPPFPRSRGAP</sequence>
<evidence type="ECO:0000313" key="2">
    <source>
        <dbReference type="EMBL" id="SPD49118.1"/>
    </source>
</evidence>
<keyword evidence="2" id="KW-0614">Plasmid</keyword>
<gene>
    <name evidence="2" type="ORF">CBM2612_P0463</name>
</gene>
<accession>A0A375HE34</accession>
<protein>
    <submittedName>
        <fullName evidence="2">Uncharacterized protein</fullName>
    </submittedName>
</protein>
<keyword evidence="1" id="KW-1133">Transmembrane helix</keyword>
<dbReference type="EMBL" id="LT984809">
    <property type="protein sequence ID" value="SPD49118.1"/>
    <property type="molecule type" value="Genomic_DNA"/>
</dbReference>
<keyword evidence="1" id="KW-0472">Membrane</keyword>
<organism evidence="2">
    <name type="scientific">Cupriavidus taiwanensis</name>
    <dbReference type="NCBI Taxonomy" id="164546"/>
    <lineage>
        <taxon>Bacteria</taxon>
        <taxon>Pseudomonadati</taxon>
        <taxon>Pseudomonadota</taxon>
        <taxon>Betaproteobacteria</taxon>
        <taxon>Burkholderiales</taxon>
        <taxon>Burkholderiaceae</taxon>
        <taxon>Cupriavidus</taxon>
    </lineage>
</organism>
<feature type="transmembrane region" description="Helical" evidence="1">
    <location>
        <begin position="6"/>
        <end position="25"/>
    </location>
</feature>
<name>A0A375HE34_9BURK</name>
<keyword evidence="1" id="KW-0812">Transmembrane</keyword>